<keyword evidence="1" id="KW-0732">Signal</keyword>
<accession>A0ABY1INB7</accession>
<name>A0ABY1INB7_9HYPH</name>
<evidence type="ECO:0000313" key="3">
    <source>
        <dbReference type="Proteomes" id="UP000184290"/>
    </source>
</evidence>
<proteinExistence type="predicted"/>
<keyword evidence="3" id="KW-1185">Reference proteome</keyword>
<feature type="chain" id="PRO_5045817111" evidence="1">
    <location>
        <begin position="32"/>
        <end position="339"/>
    </location>
</feature>
<gene>
    <name evidence="2" type="ORF">SAMN02745911_2885</name>
</gene>
<organism evidence="2 3">
    <name type="scientific">Aureimonas altamirensis DSM 21988</name>
    <dbReference type="NCBI Taxonomy" id="1121026"/>
    <lineage>
        <taxon>Bacteria</taxon>
        <taxon>Pseudomonadati</taxon>
        <taxon>Pseudomonadota</taxon>
        <taxon>Alphaproteobacteria</taxon>
        <taxon>Hyphomicrobiales</taxon>
        <taxon>Aurantimonadaceae</taxon>
        <taxon>Aureimonas</taxon>
    </lineage>
</organism>
<reference evidence="2 3" key="1">
    <citation type="submission" date="2016-11" db="EMBL/GenBank/DDBJ databases">
        <authorList>
            <person name="Varghese N."/>
            <person name="Submissions S."/>
        </authorList>
    </citation>
    <scope>NUCLEOTIDE SEQUENCE [LARGE SCALE GENOMIC DNA]</scope>
    <source>
        <strain evidence="2 3">DSM 21988</strain>
    </source>
</reference>
<feature type="signal peptide" evidence="1">
    <location>
        <begin position="1"/>
        <end position="31"/>
    </location>
</feature>
<sequence length="339" mass="35798">MNCRFYGRSRRTAVWAGALAGAVLSAGAAMAASEEAWDEFRADVRKTCLTKGEELVETPAIVIDPFGSETFGYALMTGMEKGSANVRSVVCVFDKQSRTAEVSAPLDLATSEAPGLAEETGKSARVDRGTSAGVVAPFGGQCTEECEATLSLLDAGDQRKVTRLPQVIAQTILEHPQGTGIAGVDSVRDVALSFSELVAGTPSDTLAAPRSAMPGKVPCSIYYYGFMNEPAKLVGNHTCTVSALEGGGLLLEKTTGERLRAELRPLTDGFSAVIGRNFLADQEERQYDSANPANAGNDNFGNVVGLATAGNGRLYVFSSEQRGFQQEDPTFFWALTVGG</sequence>
<dbReference type="EMBL" id="FQZC01000003">
    <property type="protein sequence ID" value="SHJ56578.1"/>
    <property type="molecule type" value="Genomic_DNA"/>
</dbReference>
<protein>
    <submittedName>
        <fullName evidence="2">Uncharacterized protein</fullName>
    </submittedName>
</protein>
<dbReference type="Proteomes" id="UP000184290">
    <property type="component" value="Unassembled WGS sequence"/>
</dbReference>
<dbReference type="RefSeq" id="WP_073469322.1">
    <property type="nucleotide sequence ID" value="NZ_FQZC01000003.1"/>
</dbReference>
<evidence type="ECO:0000256" key="1">
    <source>
        <dbReference type="SAM" id="SignalP"/>
    </source>
</evidence>
<evidence type="ECO:0000313" key="2">
    <source>
        <dbReference type="EMBL" id="SHJ56578.1"/>
    </source>
</evidence>
<comment type="caution">
    <text evidence="2">The sequence shown here is derived from an EMBL/GenBank/DDBJ whole genome shotgun (WGS) entry which is preliminary data.</text>
</comment>